<name>A0ABU5H130_9BACT</name>
<keyword evidence="7" id="KW-1185">Reference proteome</keyword>
<dbReference type="InterPro" id="IPR000847">
    <property type="entry name" value="LysR_HTH_N"/>
</dbReference>
<evidence type="ECO:0000259" key="5">
    <source>
        <dbReference type="PROSITE" id="PS50931"/>
    </source>
</evidence>
<evidence type="ECO:0000256" key="2">
    <source>
        <dbReference type="ARBA" id="ARBA00023015"/>
    </source>
</evidence>
<dbReference type="InterPro" id="IPR036388">
    <property type="entry name" value="WH-like_DNA-bd_sf"/>
</dbReference>
<sequence length="306" mass="33650">MNWDDLRYLLALSEHGSLSAAGRHLRVDQATVGRRLAALQRAVGIPLVERSSQGMRLTAAGEQAVLTARRIEDTTAALARQLAEAEPRVAGTVRVTAPDTVASQLLAPNLALLRERHPELQVELLASSRAVNLARQEADVAVRLFRPLEPTLAVRRLGTLAFALYASPDYVRRRGRPRLDALREHVLVTDDASVPGTAEKQWLEEVGQGASVALRSNTRYALLTAARAGVGLALLPCYLGDTEPGLLRVCPPEKVPPREAWLVVHQDLQRVPRVRAVIDFLGEVFTREVPRLRGDKPAVGTRRKRR</sequence>
<comment type="similarity">
    <text evidence="1">Belongs to the LysR transcriptional regulatory family.</text>
</comment>
<organism evidence="6 7">
    <name type="scientific">Hyalangium rubrum</name>
    <dbReference type="NCBI Taxonomy" id="3103134"/>
    <lineage>
        <taxon>Bacteria</taxon>
        <taxon>Pseudomonadati</taxon>
        <taxon>Myxococcota</taxon>
        <taxon>Myxococcia</taxon>
        <taxon>Myxococcales</taxon>
        <taxon>Cystobacterineae</taxon>
        <taxon>Archangiaceae</taxon>
        <taxon>Hyalangium</taxon>
    </lineage>
</organism>
<dbReference type="InterPro" id="IPR058163">
    <property type="entry name" value="LysR-type_TF_proteobact-type"/>
</dbReference>
<feature type="domain" description="HTH lysR-type" evidence="5">
    <location>
        <begin position="1"/>
        <end position="58"/>
    </location>
</feature>
<reference evidence="6 7" key="1">
    <citation type="submission" date="2023-12" db="EMBL/GenBank/DDBJ databases">
        <title>the genome sequence of Hyalangium sp. s54d21.</title>
        <authorList>
            <person name="Zhang X."/>
        </authorList>
    </citation>
    <scope>NUCLEOTIDE SEQUENCE [LARGE SCALE GENOMIC DNA]</scope>
    <source>
        <strain evidence="7">s54d21</strain>
    </source>
</reference>
<dbReference type="SUPFAM" id="SSF46785">
    <property type="entry name" value="Winged helix' DNA-binding domain"/>
    <property type="match status" value="1"/>
</dbReference>
<keyword evidence="3" id="KW-0238">DNA-binding</keyword>
<keyword evidence="2" id="KW-0805">Transcription regulation</keyword>
<dbReference type="PANTHER" id="PTHR30537:SF3">
    <property type="entry name" value="TRANSCRIPTIONAL REGULATORY PROTEIN"/>
    <property type="match status" value="1"/>
</dbReference>
<dbReference type="Proteomes" id="UP001291309">
    <property type="component" value="Unassembled WGS sequence"/>
</dbReference>
<protein>
    <submittedName>
        <fullName evidence="6">LysR family transcriptional regulator</fullName>
    </submittedName>
</protein>
<gene>
    <name evidence="6" type="ORF">SYV04_12205</name>
</gene>
<dbReference type="Pfam" id="PF00126">
    <property type="entry name" value="HTH_1"/>
    <property type="match status" value="1"/>
</dbReference>
<dbReference type="Pfam" id="PF03466">
    <property type="entry name" value="LysR_substrate"/>
    <property type="match status" value="1"/>
</dbReference>
<dbReference type="RefSeq" id="WP_321545877.1">
    <property type="nucleotide sequence ID" value="NZ_JAXIVS010000003.1"/>
</dbReference>
<dbReference type="Gene3D" id="3.40.190.290">
    <property type="match status" value="1"/>
</dbReference>
<dbReference type="SUPFAM" id="SSF53850">
    <property type="entry name" value="Periplasmic binding protein-like II"/>
    <property type="match status" value="1"/>
</dbReference>
<evidence type="ECO:0000256" key="1">
    <source>
        <dbReference type="ARBA" id="ARBA00009437"/>
    </source>
</evidence>
<dbReference type="EMBL" id="JAXIVS010000003">
    <property type="protein sequence ID" value="MDY7227163.1"/>
    <property type="molecule type" value="Genomic_DNA"/>
</dbReference>
<dbReference type="InterPro" id="IPR005119">
    <property type="entry name" value="LysR_subst-bd"/>
</dbReference>
<evidence type="ECO:0000256" key="3">
    <source>
        <dbReference type="ARBA" id="ARBA00023125"/>
    </source>
</evidence>
<proteinExistence type="inferred from homology"/>
<dbReference type="CDD" id="cd08422">
    <property type="entry name" value="PBP2_CrgA_like"/>
    <property type="match status" value="1"/>
</dbReference>
<evidence type="ECO:0000256" key="4">
    <source>
        <dbReference type="ARBA" id="ARBA00023163"/>
    </source>
</evidence>
<dbReference type="PANTHER" id="PTHR30537">
    <property type="entry name" value="HTH-TYPE TRANSCRIPTIONAL REGULATOR"/>
    <property type="match status" value="1"/>
</dbReference>
<dbReference type="Gene3D" id="1.10.10.10">
    <property type="entry name" value="Winged helix-like DNA-binding domain superfamily/Winged helix DNA-binding domain"/>
    <property type="match status" value="1"/>
</dbReference>
<keyword evidence="4" id="KW-0804">Transcription</keyword>
<dbReference type="PROSITE" id="PS50931">
    <property type="entry name" value="HTH_LYSR"/>
    <property type="match status" value="1"/>
</dbReference>
<evidence type="ECO:0000313" key="7">
    <source>
        <dbReference type="Proteomes" id="UP001291309"/>
    </source>
</evidence>
<comment type="caution">
    <text evidence="6">The sequence shown here is derived from an EMBL/GenBank/DDBJ whole genome shotgun (WGS) entry which is preliminary data.</text>
</comment>
<dbReference type="InterPro" id="IPR036390">
    <property type="entry name" value="WH_DNA-bd_sf"/>
</dbReference>
<evidence type="ECO:0000313" key="6">
    <source>
        <dbReference type="EMBL" id="MDY7227163.1"/>
    </source>
</evidence>
<accession>A0ABU5H130</accession>